<dbReference type="InterPro" id="IPR001279">
    <property type="entry name" value="Metallo-B-lactamas"/>
</dbReference>
<dbReference type="GO" id="GO:0070290">
    <property type="term" value="F:N-acylphosphatidylethanolamine-specific phospholipase D activity"/>
    <property type="evidence" value="ECO:0007669"/>
    <property type="project" value="InterPro"/>
</dbReference>
<proteinExistence type="predicted"/>
<reference evidence="2 3" key="1">
    <citation type="submission" date="2017-06" db="EMBL/GenBank/DDBJ databases">
        <title>Neisseria chenwenguii sp. nov., isolated from the intestinal contents of Tibetan Plateau Pika in Yushu, Qinghai Province, China.</title>
        <authorList>
            <person name="Zhang G."/>
        </authorList>
    </citation>
    <scope>NUCLEOTIDE SEQUENCE [LARGE SCALE GENOMIC DNA]</scope>
    <source>
        <strain evidence="2 3">10023</strain>
    </source>
</reference>
<dbReference type="Pfam" id="PF12706">
    <property type="entry name" value="Lactamase_B_2"/>
    <property type="match status" value="1"/>
</dbReference>
<dbReference type="PANTHER" id="PTHR15032">
    <property type="entry name" value="N-ACYL-PHOSPHATIDYLETHANOLAMINE-HYDROLYZING PHOSPHOLIPASE D"/>
    <property type="match status" value="1"/>
</dbReference>
<dbReference type="GO" id="GO:0008270">
    <property type="term" value="F:zinc ion binding"/>
    <property type="evidence" value="ECO:0007669"/>
    <property type="project" value="InterPro"/>
</dbReference>
<dbReference type="EMBL" id="CP022278">
    <property type="protein sequence ID" value="ASK26761.1"/>
    <property type="molecule type" value="Genomic_DNA"/>
</dbReference>
<dbReference type="PIRSF" id="PIRSF038896">
    <property type="entry name" value="NAPE-PLD"/>
    <property type="match status" value="1"/>
</dbReference>
<dbReference type="KEGG" id="nei:BG910_02500"/>
<evidence type="ECO:0000259" key="1">
    <source>
        <dbReference type="Pfam" id="PF12706"/>
    </source>
</evidence>
<dbReference type="GO" id="GO:0005737">
    <property type="term" value="C:cytoplasm"/>
    <property type="evidence" value="ECO:0007669"/>
    <property type="project" value="TreeGrafter"/>
</dbReference>
<sequence>MLILKILKYLLIIIAVVSLAAYLFTAFHPVFGGKPDAESAAKIQASPQFDGEKFVNAEPTQKITTEDGSFQFLGWLKTFFTPPPDKNPREPLPSEKPDFTKMQNGDFVWFGHSTVAFKTDGKLLLTDPVFYRASPVPFTAEPFAQQHPTLPADFPAIDAVILSHDHYDHLDYRTIKALDPKVRRYFVPLGVKAHLQHWGVDSGKITESDWHETSTLGNIRLTPAPARHFSGRRPGGDGATLWASWVIQSPDFSLYFNGDSGYGRHFAENGRRYGPFDFALMENGAYNKDWAQIHMTPEESVQAAADLGAKAVMPIHWAKFDLAYHKWREPIERFLPAAQAKNLPAATPKIGQVFNLGELPQEVWWVDVK</sequence>
<accession>A0A220RZV4</accession>
<keyword evidence="3" id="KW-1185">Reference proteome</keyword>
<dbReference type="AlphaFoldDB" id="A0A220RZV4"/>
<protein>
    <submittedName>
        <fullName evidence="2">Multidrug transporter</fullName>
    </submittedName>
</protein>
<dbReference type="RefSeq" id="WP_089035482.1">
    <property type="nucleotide sequence ID" value="NZ_CP022278.1"/>
</dbReference>
<dbReference type="OrthoDB" id="9805728at2"/>
<evidence type="ECO:0000313" key="2">
    <source>
        <dbReference type="EMBL" id="ASK26761.1"/>
    </source>
</evidence>
<gene>
    <name evidence="2" type="ORF">BG910_02500</name>
</gene>
<feature type="domain" description="Metallo-beta-lactamase" evidence="1">
    <location>
        <begin position="124"/>
        <end position="317"/>
    </location>
</feature>
<dbReference type="PANTHER" id="PTHR15032:SF4">
    <property type="entry name" value="N-ACYL-PHOSPHATIDYLETHANOLAMINE-HYDROLYZING PHOSPHOLIPASE D"/>
    <property type="match status" value="1"/>
</dbReference>
<dbReference type="Gene3D" id="3.60.15.10">
    <property type="entry name" value="Ribonuclease Z/Hydroxyacylglutathione hydrolase-like"/>
    <property type="match status" value="1"/>
</dbReference>
<dbReference type="InterPro" id="IPR024884">
    <property type="entry name" value="NAPE-PLD"/>
</dbReference>
<dbReference type="SUPFAM" id="SSF56281">
    <property type="entry name" value="Metallo-hydrolase/oxidoreductase"/>
    <property type="match status" value="1"/>
</dbReference>
<organism evidence="2 3">
    <name type="scientific">Neisseria chenwenguii</name>
    <dbReference type="NCBI Taxonomy" id="1853278"/>
    <lineage>
        <taxon>Bacteria</taxon>
        <taxon>Pseudomonadati</taxon>
        <taxon>Pseudomonadota</taxon>
        <taxon>Betaproteobacteria</taxon>
        <taxon>Neisseriales</taxon>
        <taxon>Neisseriaceae</taxon>
        <taxon>Neisseria</taxon>
    </lineage>
</organism>
<dbReference type="InterPro" id="IPR036866">
    <property type="entry name" value="RibonucZ/Hydroxyglut_hydro"/>
</dbReference>
<name>A0A220RZV4_9NEIS</name>
<dbReference type="Proteomes" id="UP000198238">
    <property type="component" value="Chromosome"/>
</dbReference>
<evidence type="ECO:0000313" key="3">
    <source>
        <dbReference type="Proteomes" id="UP000198238"/>
    </source>
</evidence>